<dbReference type="InterPro" id="IPR018229">
    <property type="entry name" value="Rhodopsin_retinal_BS"/>
</dbReference>
<keyword evidence="8" id="KW-0157">Chromophore</keyword>
<keyword evidence="10" id="KW-0675">Receptor</keyword>
<dbReference type="Pfam" id="PF01036">
    <property type="entry name" value="Bac_rhodopsin"/>
    <property type="match status" value="1"/>
</dbReference>
<feature type="transmembrane region" description="Helical" evidence="11">
    <location>
        <begin position="198"/>
        <end position="217"/>
    </location>
</feature>
<evidence type="ECO:0000256" key="4">
    <source>
        <dbReference type="ARBA" id="ARBA00022606"/>
    </source>
</evidence>
<feature type="transmembrane region" description="Helical" evidence="11">
    <location>
        <begin position="6"/>
        <end position="24"/>
    </location>
</feature>
<keyword evidence="7 11" id="KW-1133">Transmembrane helix</keyword>
<evidence type="ECO:0000256" key="11">
    <source>
        <dbReference type="SAM" id="Phobius"/>
    </source>
</evidence>
<evidence type="ECO:0000256" key="3">
    <source>
        <dbReference type="ARBA" id="ARBA00022543"/>
    </source>
</evidence>
<dbReference type="SUPFAM" id="SSF81321">
    <property type="entry name" value="Family A G protein-coupled receptor-like"/>
    <property type="match status" value="1"/>
</dbReference>
<dbReference type="PANTHER" id="PTHR28286">
    <property type="match status" value="1"/>
</dbReference>
<keyword evidence="9 11" id="KW-0472">Membrane</keyword>
<evidence type="ECO:0000313" key="12">
    <source>
        <dbReference type="EMBL" id="CAA9517727.1"/>
    </source>
</evidence>
<evidence type="ECO:0000256" key="9">
    <source>
        <dbReference type="ARBA" id="ARBA00023136"/>
    </source>
</evidence>
<feature type="transmembrane region" description="Helical" evidence="11">
    <location>
        <begin position="72"/>
        <end position="91"/>
    </location>
</feature>
<reference evidence="12" key="1">
    <citation type="submission" date="2020-02" db="EMBL/GenBank/DDBJ databases">
        <authorList>
            <person name="Meier V. D."/>
        </authorList>
    </citation>
    <scope>NUCLEOTIDE SEQUENCE</scope>
    <source>
        <strain evidence="12">AVDCRST_MAG12</strain>
    </source>
</reference>
<dbReference type="AlphaFoldDB" id="A0A6J4TAU5"/>
<evidence type="ECO:0000256" key="10">
    <source>
        <dbReference type="ARBA" id="ARBA00023170"/>
    </source>
</evidence>
<dbReference type="GO" id="GO:0016020">
    <property type="term" value="C:membrane"/>
    <property type="evidence" value="ECO:0007669"/>
    <property type="project" value="UniProtKB-SubCell"/>
</dbReference>
<evidence type="ECO:0000256" key="5">
    <source>
        <dbReference type="ARBA" id="ARBA00022692"/>
    </source>
</evidence>
<feature type="transmembrane region" description="Helical" evidence="11">
    <location>
        <begin position="125"/>
        <end position="146"/>
    </location>
</feature>
<comment type="subcellular location">
    <subcellularLocation>
        <location evidence="1">Membrane</location>
        <topology evidence="1">Multi-pass membrane protein</topology>
    </subcellularLocation>
</comment>
<feature type="transmembrane region" description="Helical" evidence="11">
    <location>
        <begin position="98"/>
        <end position="119"/>
    </location>
</feature>
<feature type="transmembrane region" description="Helical" evidence="11">
    <location>
        <begin position="33"/>
        <end position="52"/>
    </location>
</feature>
<dbReference type="PANTHER" id="PTHR28286:SF2">
    <property type="entry name" value="BACTERIORHODOPSIN _OPSIN, NOPA (EUROFUNG)"/>
    <property type="match status" value="1"/>
</dbReference>
<evidence type="ECO:0000256" key="8">
    <source>
        <dbReference type="ARBA" id="ARBA00022991"/>
    </source>
</evidence>
<dbReference type="GO" id="GO:0009881">
    <property type="term" value="F:photoreceptor activity"/>
    <property type="evidence" value="ECO:0007669"/>
    <property type="project" value="UniProtKB-KW"/>
</dbReference>
<evidence type="ECO:0000256" key="2">
    <source>
        <dbReference type="ARBA" id="ARBA00008130"/>
    </source>
</evidence>
<dbReference type="Gene3D" id="1.20.1070.10">
    <property type="entry name" value="Rhodopsin 7-helix transmembrane proteins"/>
    <property type="match status" value="1"/>
</dbReference>
<keyword evidence="3" id="KW-0600">Photoreceptor protein</keyword>
<dbReference type="PRINTS" id="PR00251">
    <property type="entry name" value="BACTRLOPSIN"/>
</dbReference>
<keyword evidence="5 11" id="KW-0812">Transmembrane</keyword>
<keyword evidence="6" id="KW-0681">Retinal protein</keyword>
<dbReference type="GO" id="GO:0007602">
    <property type="term" value="P:phototransduction"/>
    <property type="evidence" value="ECO:0007669"/>
    <property type="project" value="UniProtKB-KW"/>
</dbReference>
<evidence type="ECO:0000256" key="7">
    <source>
        <dbReference type="ARBA" id="ARBA00022989"/>
    </source>
</evidence>
<accession>A0A6J4TAU5</accession>
<comment type="similarity">
    <text evidence="2">Belongs to the archaeal/bacterial/fungal opsin family.</text>
</comment>
<feature type="transmembrane region" description="Helical" evidence="11">
    <location>
        <begin position="167"/>
        <end position="186"/>
    </location>
</feature>
<dbReference type="GO" id="GO:0005216">
    <property type="term" value="F:monoatomic ion channel activity"/>
    <property type="evidence" value="ECO:0007669"/>
    <property type="project" value="InterPro"/>
</dbReference>
<evidence type="ECO:0000256" key="6">
    <source>
        <dbReference type="ARBA" id="ARBA00022925"/>
    </source>
</evidence>
<protein>
    <submittedName>
        <fullName evidence="12">Bacteriorhodopsin-like protein</fullName>
    </submittedName>
</protein>
<dbReference type="EMBL" id="CADCVK010000505">
    <property type="protein sequence ID" value="CAA9517727.1"/>
    <property type="molecule type" value="Genomic_DNA"/>
</dbReference>
<keyword evidence="4" id="KW-0716">Sensory transduction</keyword>
<organism evidence="12">
    <name type="scientific">uncultured Rubrobacteraceae bacterium</name>
    <dbReference type="NCBI Taxonomy" id="349277"/>
    <lineage>
        <taxon>Bacteria</taxon>
        <taxon>Bacillati</taxon>
        <taxon>Actinomycetota</taxon>
        <taxon>Rubrobacteria</taxon>
        <taxon>Rubrobacterales</taxon>
        <taxon>Rubrobacteraceae</taxon>
        <taxon>environmental samples</taxon>
    </lineage>
</organism>
<gene>
    <name evidence="12" type="ORF">AVDCRST_MAG12-3592</name>
</gene>
<dbReference type="SMART" id="SM01021">
    <property type="entry name" value="Bac_rhodopsin"/>
    <property type="match status" value="1"/>
</dbReference>
<dbReference type="InterPro" id="IPR001425">
    <property type="entry name" value="Arc/bac/fun_rhodopsins"/>
</dbReference>
<evidence type="ECO:0000256" key="1">
    <source>
        <dbReference type="ARBA" id="ARBA00004141"/>
    </source>
</evidence>
<name>A0A6J4TAU5_9ACTN</name>
<dbReference type="PROSITE" id="PS00950">
    <property type="entry name" value="BACTERIAL_OPSIN_1"/>
    <property type="match status" value="1"/>
</dbReference>
<sequence length="241" mass="25894">MESFLLWLGVLGFVLATVFFIYLGTRAPQGSRIFHIVTAVITGTAAFSYLMMATGAGATLVEGDRLFYYFRYIDWVITTPLLLVDLALLALVSPGRNLGFIAGLVGLDIFMILTGLLAGSRDSEFAAGFWFIVSTVAMVVLLYLVATRLLSEAASQPPAVQQVFRTLAILTVVLWSLYPLVWLLGTEGFSAVGSTTEVLLFLILDFLAKIGFGILLLTNREAIGQAVGGGGGRAAQASRVR</sequence>
<proteinExistence type="inferred from homology"/>